<proteinExistence type="predicted"/>
<evidence type="ECO:0000313" key="2">
    <source>
        <dbReference type="EMBL" id="TGD75780.1"/>
    </source>
</evidence>
<dbReference type="OrthoDB" id="5736119at2"/>
<dbReference type="Proteomes" id="UP000298050">
    <property type="component" value="Unassembled WGS sequence"/>
</dbReference>
<reference evidence="2 3" key="1">
    <citation type="submission" date="2019-04" db="EMBL/GenBank/DDBJ databases">
        <title>Taxonomy of novel Haliea sp. from mangrove soil of West Coast of India.</title>
        <authorList>
            <person name="Verma A."/>
            <person name="Kumar P."/>
            <person name="Krishnamurthi S."/>
        </authorList>
    </citation>
    <scope>NUCLEOTIDE SEQUENCE [LARGE SCALE GENOMIC DNA]</scope>
    <source>
        <strain evidence="2 3">SAOS-164</strain>
    </source>
</reference>
<keyword evidence="1" id="KW-0732">Signal</keyword>
<name>A0A4Z0M8Q2_9GAMM</name>
<sequence length="119" mass="13130">MRKILFPAVLLQCLLALPAAALSLAPEEFSASRQLACVLAEQSLGYLSEVEYGSRTHDVLDGFDEAERDNILSKALGYVDGLMFDIADDDALQVNDRLEQFVASRSCAEQGYQQATWQL</sequence>
<protein>
    <submittedName>
        <fullName evidence="2">Uncharacterized protein</fullName>
    </submittedName>
</protein>
<evidence type="ECO:0000313" key="3">
    <source>
        <dbReference type="Proteomes" id="UP000298050"/>
    </source>
</evidence>
<feature type="signal peptide" evidence="1">
    <location>
        <begin position="1"/>
        <end position="21"/>
    </location>
</feature>
<comment type="caution">
    <text evidence="2">The sequence shown here is derived from an EMBL/GenBank/DDBJ whole genome shotgun (WGS) entry which is preliminary data.</text>
</comment>
<dbReference type="EMBL" id="SRLE01000002">
    <property type="protein sequence ID" value="TGD75780.1"/>
    <property type="molecule type" value="Genomic_DNA"/>
</dbReference>
<organism evidence="2 3">
    <name type="scientific">Mangrovimicrobium sediminis</name>
    <dbReference type="NCBI Taxonomy" id="2562682"/>
    <lineage>
        <taxon>Bacteria</taxon>
        <taxon>Pseudomonadati</taxon>
        <taxon>Pseudomonadota</taxon>
        <taxon>Gammaproteobacteria</taxon>
        <taxon>Cellvibrionales</taxon>
        <taxon>Halieaceae</taxon>
        <taxon>Mangrovimicrobium</taxon>
    </lineage>
</organism>
<gene>
    <name evidence="2" type="ORF">E4634_02615</name>
</gene>
<dbReference type="RefSeq" id="WP_135441032.1">
    <property type="nucleotide sequence ID" value="NZ_SRLE01000002.1"/>
</dbReference>
<dbReference type="AlphaFoldDB" id="A0A4Z0M8Q2"/>
<accession>A0A4Z0M8Q2</accession>
<evidence type="ECO:0000256" key="1">
    <source>
        <dbReference type="SAM" id="SignalP"/>
    </source>
</evidence>
<keyword evidence="3" id="KW-1185">Reference proteome</keyword>
<feature type="chain" id="PRO_5021236749" evidence="1">
    <location>
        <begin position="22"/>
        <end position="119"/>
    </location>
</feature>